<gene>
    <name evidence="13" type="ORF">DCAF_LOCUS20467</name>
</gene>
<keyword evidence="5 11" id="KW-0479">Metal-binding</keyword>
<evidence type="ECO:0000256" key="3">
    <source>
        <dbReference type="ARBA" id="ARBA00022617"/>
    </source>
</evidence>
<keyword evidence="10" id="KW-0472">Membrane</keyword>
<evidence type="ECO:0000256" key="9">
    <source>
        <dbReference type="ARBA" id="ARBA00023033"/>
    </source>
</evidence>
<keyword evidence="7 12" id="KW-0560">Oxidoreductase</keyword>
<evidence type="ECO:0000313" key="14">
    <source>
        <dbReference type="Proteomes" id="UP001314170"/>
    </source>
</evidence>
<proteinExistence type="inferred from homology"/>
<evidence type="ECO:0008006" key="15">
    <source>
        <dbReference type="Google" id="ProtNLM"/>
    </source>
</evidence>
<dbReference type="InterPro" id="IPR017972">
    <property type="entry name" value="Cyt_P450_CS"/>
</dbReference>
<evidence type="ECO:0000313" key="13">
    <source>
        <dbReference type="EMBL" id="CAK7347778.1"/>
    </source>
</evidence>
<dbReference type="Gene3D" id="1.10.630.10">
    <property type="entry name" value="Cytochrome P450"/>
    <property type="match status" value="1"/>
</dbReference>
<feature type="binding site" description="axial binding residue" evidence="11">
    <location>
        <position position="506"/>
    </location>
    <ligand>
        <name>heme</name>
        <dbReference type="ChEBI" id="CHEBI:30413"/>
    </ligand>
    <ligandPart>
        <name>Fe</name>
        <dbReference type="ChEBI" id="CHEBI:18248"/>
    </ligandPart>
</feature>
<dbReference type="AlphaFoldDB" id="A0AAV1SBX3"/>
<dbReference type="PROSITE" id="PS00086">
    <property type="entry name" value="CYTOCHROME_P450"/>
    <property type="match status" value="1"/>
</dbReference>
<keyword evidence="6" id="KW-1133">Transmembrane helix</keyword>
<comment type="caution">
    <text evidence="13">The sequence shown here is derived from an EMBL/GenBank/DDBJ whole genome shotgun (WGS) entry which is preliminary data.</text>
</comment>
<dbReference type="Pfam" id="PF00067">
    <property type="entry name" value="p450"/>
    <property type="match status" value="1"/>
</dbReference>
<dbReference type="InterPro" id="IPR050665">
    <property type="entry name" value="Cytochrome_P450_Monooxygen"/>
</dbReference>
<dbReference type="PRINTS" id="PR00385">
    <property type="entry name" value="P450"/>
</dbReference>
<dbReference type="GO" id="GO:0020037">
    <property type="term" value="F:heme binding"/>
    <property type="evidence" value="ECO:0007669"/>
    <property type="project" value="InterPro"/>
</dbReference>
<evidence type="ECO:0000256" key="12">
    <source>
        <dbReference type="RuleBase" id="RU000461"/>
    </source>
</evidence>
<evidence type="ECO:0000256" key="2">
    <source>
        <dbReference type="ARBA" id="ARBA00010617"/>
    </source>
</evidence>
<dbReference type="InterPro" id="IPR002401">
    <property type="entry name" value="Cyt_P450_E_grp-I"/>
</dbReference>
<dbReference type="PRINTS" id="PR00463">
    <property type="entry name" value="EP450I"/>
</dbReference>
<keyword evidence="4" id="KW-0812">Transmembrane</keyword>
<reference evidence="13 14" key="1">
    <citation type="submission" date="2024-01" db="EMBL/GenBank/DDBJ databases">
        <authorList>
            <person name="Waweru B."/>
        </authorList>
    </citation>
    <scope>NUCLEOTIDE SEQUENCE [LARGE SCALE GENOMIC DNA]</scope>
</reference>
<dbReference type="GO" id="GO:0005506">
    <property type="term" value="F:iron ion binding"/>
    <property type="evidence" value="ECO:0007669"/>
    <property type="project" value="InterPro"/>
</dbReference>
<dbReference type="EMBL" id="CAWUPB010001173">
    <property type="protein sequence ID" value="CAK7347778.1"/>
    <property type="molecule type" value="Genomic_DNA"/>
</dbReference>
<dbReference type="PANTHER" id="PTHR24282:SF26">
    <property type="entry name" value="CYTOCHROME P450"/>
    <property type="match status" value="1"/>
</dbReference>
<dbReference type="Proteomes" id="UP001314170">
    <property type="component" value="Unassembled WGS sequence"/>
</dbReference>
<evidence type="ECO:0000256" key="4">
    <source>
        <dbReference type="ARBA" id="ARBA00022692"/>
    </source>
</evidence>
<protein>
    <recommendedName>
        <fullName evidence="15">Cytochrome P450</fullName>
    </recommendedName>
</protein>
<evidence type="ECO:0000256" key="1">
    <source>
        <dbReference type="ARBA" id="ARBA00004167"/>
    </source>
</evidence>
<accession>A0AAV1SBX3</accession>
<evidence type="ECO:0000256" key="6">
    <source>
        <dbReference type="ARBA" id="ARBA00022989"/>
    </source>
</evidence>
<comment type="cofactor">
    <cofactor evidence="11">
        <name>heme</name>
        <dbReference type="ChEBI" id="CHEBI:30413"/>
    </cofactor>
</comment>
<keyword evidence="9 12" id="KW-0503">Monooxygenase</keyword>
<dbReference type="SUPFAM" id="SSF48264">
    <property type="entry name" value="Cytochrome P450"/>
    <property type="match status" value="1"/>
</dbReference>
<dbReference type="PANTHER" id="PTHR24282">
    <property type="entry name" value="CYTOCHROME P450 FAMILY MEMBER"/>
    <property type="match status" value="1"/>
</dbReference>
<keyword evidence="14" id="KW-1185">Reference proteome</keyword>
<comment type="similarity">
    <text evidence="2 12">Belongs to the cytochrome P450 family.</text>
</comment>
<keyword evidence="3 11" id="KW-0349">Heme</keyword>
<sequence>MTMKLIVSLVLGGFLASFAYIYTIFFVKPQRLTSRLRKQGIKGPSPSLLLGNIPEIRRIQLQVQTELSAAKSSQKENHLAIDHDWPSTIFPHFKQWINEYAVTARYYTKRLIILSHCKAGLPLYNLFDSSIILTGAGPSFMYSTGRIQQLCTTDIDMVKEISLCTSSNLGKPSYLSKDRGPLLGQSIFSTNGPIWGHQRKIIAPEFYIDKVKSMVSLMVDCTTTMIRSWESRIGSDGGMADINIDLDMRSLSADIISRACFGSNYTKGEEIFSKLRTLQDVMSRGFIGIPGSSRYIPTKNNWEIWKLEKEINSMILRVVKQRAATNYEKDLLQMILESAKSYGDQESLGSDISIDRFIVDNCKAIYFAGYETTAITASWCLMLLATHQEWQARARVEVLKICKENLPDADMLRNMKTVTMVIQETMRLYPPVAFVTRSALQDIKFKEITIPKGMNIQIPIPIVQQNPGTWGPDAHQFNPKRFAKGILEASSSPQAYMPFGVGARTCAGQHFAMAELKVILSLILSKFSFSLSPAYRHSPEFKLVVQPGNEVTLRIRRVSSHKKTY</sequence>
<keyword evidence="8 11" id="KW-0408">Iron</keyword>
<name>A0AAV1SBX3_9ROSI</name>
<organism evidence="13 14">
    <name type="scientific">Dovyalis caffra</name>
    <dbReference type="NCBI Taxonomy" id="77055"/>
    <lineage>
        <taxon>Eukaryota</taxon>
        <taxon>Viridiplantae</taxon>
        <taxon>Streptophyta</taxon>
        <taxon>Embryophyta</taxon>
        <taxon>Tracheophyta</taxon>
        <taxon>Spermatophyta</taxon>
        <taxon>Magnoliopsida</taxon>
        <taxon>eudicotyledons</taxon>
        <taxon>Gunneridae</taxon>
        <taxon>Pentapetalae</taxon>
        <taxon>rosids</taxon>
        <taxon>fabids</taxon>
        <taxon>Malpighiales</taxon>
        <taxon>Salicaceae</taxon>
        <taxon>Flacourtieae</taxon>
        <taxon>Dovyalis</taxon>
    </lineage>
</organism>
<evidence type="ECO:0000256" key="11">
    <source>
        <dbReference type="PIRSR" id="PIRSR602401-1"/>
    </source>
</evidence>
<evidence type="ECO:0000256" key="10">
    <source>
        <dbReference type="ARBA" id="ARBA00023136"/>
    </source>
</evidence>
<dbReference type="InterPro" id="IPR001128">
    <property type="entry name" value="Cyt_P450"/>
</dbReference>
<dbReference type="InterPro" id="IPR036396">
    <property type="entry name" value="Cyt_P450_sf"/>
</dbReference>
<evidence type="ECO:0000256" key="7">
    <source>
        <dbReference type="ARBA" id="ARBA00023002"/>
    </source>
</evidence>
<dbReference type="GO" id="GO:0016705">
    <property type="term" value="F:oxidoreductase activity, acting on paired donors, with incorporation or reduction of molecular oxygen"/>
    <property type="evidence" value="ECO:0007669"/>
    <property type="project" value="InterPro"/>
</dbReference>
<comment type="subcellular location">
    <subcellularLocation>
        <location evidence="1">Membrane</location>
        <topology evidence="1">Single-pass membrane protein</topology>
    </subcellularLocation>
</comment>
<evidence type="ECO:0000256" key="8">
    <source>
        <dbReference type="ARBA" id="ARBA00023004"/>
    </source>
</evidence>
<dbReference type="GO" id="GO:0016020">
    <property type="term" value="C:membrane"/>
    <property type="evidence" value="ECO:0007669"/>
    <property type="project" value="UniProtKB-SubCell"/>
</dbReference>
<evidence type="ECO:0000256" key="5">
    <source>
        <dbReference type="ARBA" id="ARBA00022723"/>
    </source>
</evidence>
<dbReference type="GO" id="GO:0004497">
    <property type="term" value="F:monooxygenase activity"/>
    <property type="evidence" value="ECO:0007669"/>
    <property type="project" value="UniProtKB-KW"/>
</dbReference>